<keyword evidence="5" id="KW-1185">Reference proteome</keyword>
<feature type="non-terminal residue" evidence="4">
    <location>
        <position position="1"/>
    </location>
</feature>
<evidence type="ECO:0000256" key="1">
    <source>
        <dbReference type="ARBA" id="ARBA00009861"/>
    </source>
</evidence>
<dbReference type="Proteomes" id="UP001151760">
    <property type="component" value="Unassembled WGS sequence"/>
</dbReference>
<evidence type="ECO:0000256" key="2">
    <source>
        <dbReference type="ARBA" id="ARBA00022679"/>
    </source>
</evidence>
<reference evidence="4" key="1">
    <citation type="journal article" date="2022" name="Int. J. Mol. Sci.">
        <title>Draft Genome of Tanacetum Coccineum: Genomic Comparison of Closely Related Tanacetum-Family Plants.</title>
        <authorList>
            <person name="Yamashiro T."/>
            <person name="Shiraishi A."/>
            <person name="Nakayama K."/>
            <person name="Satake H."/>
        </authorList>
    </citation>
    <scope>NUCLEOTIDE SEQUENCE</scope>
</reference>
<organism evidence="4 5">
    <name type="scientific">Tanacetum coccineum</name>
    <dbReference type="NCBI Taxonomy" id="301880"/>
    <lineage>
        <taxon>Eukaryota</taxon>
        <taxon>Viridiplantae</taxon>
        <taxon>Streptophyta</taxon>
        <taxon>Embryophyta</taxon>
        <taxon>Tracheophyta</taxon>
        <taxon>Spermatophyta</taxon>
        <taxon>Magnoliopsida</taxon>
        <taxon>eudicotyledons</taxon>
        <taxon>Gunneridae</taxon>
        <taxon>Pentapetalae</taxon>
        <taxon>asterids</taxon>
        <taxon>campanulids</taxon>
        <taxon>Asterales</taxon>
        <taxon>Asteraceae</taxon>
        <taxon>Asteroideae</taxon>
        <taxon>Anthemideae</taxon>
        <taxon>Anthemidinae</taxon>
        <taxon>Tanacetum</taxon>
    </lineage>
</organism>
<dbReference type="Gene3D" id="3.30.559.10">
    <property type="entry name" value="Chloramphenicol acetyltransferase-like domain"/>
    <property type="match status" value="1"/>
</dbReference>
<dbReference type="Pfam" id="PF02458">
    <property type="entry name" value="Transferase"/>
    <property type="match status" value="1"/>
</dbReference>
<dbReference type="EMBL" id="BQNB010012250">
    <property type="protein sequence ID" value="GJT01161.1"/>
    <property type="molecule type" value="Genomic_DNA"/>
</dbReference>
<gene>
    <name evidence="4" type="ORF">Tco_0822330</name>
</gene>
<evidence type="ECO:0000313" key="5">
    <source>
        <dbReference type="Proteomes" id="UP001151760"/>
    </source>
</evidence>
<keyword evidence="2" id="KW-0808">Transferase</keyword>
<dbReference type="PANTHER" id="PTHR31623">
    <property type="entry name" value="F21J9.9"/>
    <property type="match status" value="1"/>
</dbReference>
<evidence type="ECO:0000256" key="3">
    <source>
        <dbReference type="ARBA" id="ARBA00023315"/>
    </source>
</evidence>
<name>A0ABQ5AER2_9ASTR</name>
<evidence type="ECO:0000313" key="4">
    <source>
        <dbReference type="EMBL" id="GJT01161.1"/>
    </source>
</evidence>
<sequence>VARGGSPIKPTILSHSLSNAKLPKFTFRETSEVKQYATRRFMFPDSKLNELKNKVNGLSTNPINPTRFESLTSLIFKCAVEVAATTKSGSLKPSILTQVVNMKKRLGTNFLELAAGNICW</sequence>
<dbReference type="PANTHER" id="PTHR31623:SF92">
    <property type="entry name" value="VINORINE SYNTHASE"/>
    <property type="match status" value="1"/>
</dbReference>
<reference evidence="4" key="2">
    <citation type="submission" date="2022-01" db="EMBL/GenBank/DDBJ databases">
        <authorList>
            <person name="Yamashiro T."/>
            <person name="Shiraishi A."/>
            <person name="Satake H."/>
            <person name="Nakayama K."/>
        </authorList>
    </citation>
    <scope>NUCLEOTIDE SEQUENCE</scope>
</reference>
<keyword evidence="3" id="KW-0012">Acyltransferase</keyword>
<dbReference type="InterPro" id="IPR023213">
    <property type="entry name" value="CAT-like_dom_sf"/>
</dbReference>
<accession>A0ABQ5AER2</accession>
<comment type="similarity">
    <text evidence="1">Belongs to the plant acyltransferase family.</text>
</comment>
<proteinExistence type="inferred from homology"/>
<protein>
    <submittedName>
        <fullName evidence="4">Acylsugar acyltransferase 3-like protein</fullName>
    </submittedName>
</protein>
<comment type="caution">
    <text evidence="4">The sequence shown here is derived from an EMBL/GenBank/DDBJ whole genome shotgun (WGS) entry which is preliminary data.</text>
</comment>